<proteinExistence type="predicted"/>
<protein>
    <submittedName>
        <fullName evidence="1">Uncharacterized protein</fullName>
    </submittedName>
</protein>
<sequence>MKLKTIWSFSDRFRPFSPLYTITPVTKFNRKPMSSIKQANTQGI</sequence>
<reference evidence="1" key="2">
    <citation type="journal article" date="2015" name="Data Brief">
        <title>Shoot transcriptome of the giant reed, Arundo donax.</title>
        <authorList>
            <person name="Barrero R.A."/>
            <person name="Guerrero F.D."/>
            <person name="Moolhuijzen P."/>
            <person name="Goolsby J.A."/>
            <person name="Tidwell J."/>
            <person name="Bellgard S.E."/>
            <person name="Bellgard M.I."/>
        </authorList>
    </citation>
    <scope>NUCLEOTIDE SEQUENCE</scope>
    <source>
        <tissue evidence="1">Shoot tissue taken approximately 20 cm above the soil surface</tissue>
    </source>
</reference>
<reference evidence="1" key="1">
    <citation type="submission" date="2014-09" db="EMBL/GenBank/DDBJ databases">
        <authorList>
            <person name="Magalhaes I.L.F."/>
            <person name="Oliveira U."/>
            <person name="Santos F.R."/>
            <person name="Vidigal T.H.D.A."/>
            <person name="Brescovit A.D."/>
            <person name="Santos A.J."/>
        </authorList>
    </citation>
    <scope>NUCLEOTIDE SEQUENCE</scope>
    <source>
        <tissue evidence="1">Shoot tissue taken approximately 20 cm above the soil surface</tissue>
    </source>
</reference>
<organism evidence="1">
    <name type="scientific">Arundo donax</name>
    <name type="common">Giant reed</name>
    <name type="synonym">Donax arundinaceus</name>
    <dbReference type="NCBI Taxonomy" id="35708"/>
    <lineage>
        <taxon>Eukaryota</taxon>
        <taxon>Viridiplantae</taxon>
        <taxon>Streptophyta</taxon>
        <taxon>Embryophyta</taxon>
        <taxon>Tracheophyta</taxon>
        <taxon>Spermatophyta</taxon>
        <taxon>Magnoliopsida</taxon>
        <taxon>Liliopsida</taxon>
        <taxon>Poales</taxon>
        <taxon>Poaceae</taxon>
        <taxon>PACMAD clade</taxon>
        <taxon>Arundinoideae</taxon>
        <taxon>Arundineae</taxon>
        <taxon>Arundo</taxon>
    </lineage>
</organism>
<accession>A0A0A8YVW7</accession>
<dbReference type="AlphaFoldDB" id="A0A0A8YVW7"/>
<name>A0A0A8YVW7_ARUDO</name>
<evidence type="ECO:0000313" key="1">
    <source>
        <dbReference type="EMBL" id="JAD26762.1"/>
    </source>
</evidence>
<dbReference type="EMBL" id="GBRH01271133">
    <property type="protein sequence ID" value="JAD26762.1"/>
    <property type="molecule type" value="Transcribed_RNA"/>
</dbReference>